<comment type="caution">
    <text evidence="7">The sequence shown here is derived from an EMBL/GenBank/DDBJ whole genome shotgun (WGS) entry which is preliminary data.</text>
</comment>
<sequence>MNINPISKFNFGDFSIEKDIQSIIIDSGGDTIKAGFGGEDFPRIIFPTVIGRPKSYGGMMFGMYQRDSFVGDEALNRRIQPILTYPLQNGIITNWDDMEKIWHHTFYNELRVAPEEHPVLLTENPLNPKINREKIIQIMFETFNVPYFYLANQSVLSLYQSAKTSGIVIEIGHSASYSVPVYENFALNHFVTKSNLSGKNINEYLIKMLNEKGYSFSSYYKREIIKDIKEKICYVAFDFDEEIEISNQKKSFFQKDYEVNDNEFIQVGNERFKCSECLFKPSLIESDEKGIHNMIYDSIMKCNQETQKDLLQNIVLSGGTTMIQGIEERIHKEINKLLPFDTNLEIISSPERQYSSWIGGSILSTFPNFETNCISKEEYDEIGPIMINRKLF</sequence>
<evidence type="ECO:0000313" key="8">
    <source>
        <dbReference type="Proteomes" id="UP001149090"/>
    </source>
</evidence>
<dbReference type="AlphaFoldDB" id="A0A9Q0R8Q0"/>
<dbReference type="EMBL" id="JAPDFW010000090">
    <property type="protein sequence ID" value="KAJ5071259.1"/>
    <property type="molecule type" value="Genomic_DNA"/>
</dbReference>
<dbReference type="GO" id="GO:0005524">
    <property type="term" value="F:ATP binding"/>
    <property type="evidence" value="ECO:0007669"/>
    <property type="project" value="UniProtKB-KW"/>
</dbReference>
<keyword evidence="2" id="KW-0963">Cytoplasm</keyword>
<evidence type="ECO:0000256" key="1">
    <source>
        <dbReference type="ARBA" id="ARBA00004245"/>
    </source>
</evidence>
<keyword evidence="8" id="KW-1185">Reference proteome</keyword>
<dbReference type="InterPro" id="IPR043129">
    <property type="entry name" value="ATPase_NBD"/>
</dbReference>
<keyword evidence="4" id="KW-0067">ATP-binding</keyword>
<gene>
    <name evidence="7" type="ORF">M0811_10531</name>
</gene>
<evidence type="ECO:0000256" key="2">
    <source>
        <dbReference type="ARBA" id="ARBA00022490"/>
    </source>
</evidence>
<evidence type="ECO:0000256" key="5">
    <source>
        <dbReference type="ARBA" id="ARBA00023212"/>
    </source>
</evidence>
<dbReference type="Gene3D" id="3.30.420.40">
    <property type="match status" value="2"/>
</dbReference>
<comment type="subcellular location">
    <subcellularLocation>
        <location evidence="1">Cytoplasm</location>
        <location evidence="1">Cytoskeleton</location>
    </subcellularLocation>
</comment>
<accession>A0A9Q0R8Q0</accession>
<dbReference type="Pfam" id="PF00022">
    <property type="entry name" value="Actin"/>
    <property type="match status" value="1"/>
</dbReference>
<dbReference type="PRINTS" id="PR00190">
    <property type="entry name" value="ACTIN"/>
</dbReference>
<dbReference type="InterPro" id="IPR004000">
    <property type="entry name" value="Actin"/>
</dbReference>
<dbReference type="FunFam" id="3.30.420.40:FF:000148">
    <property type="entry name" value="Actin, alpha skeletal muscle"/>
    <property type="match status" value="1"/>
</dbReference>
<comment type="similarity">
    <text evidence="6">Belongs to the actin family.</text>
</comment>
<name>A0A9Q0R8Q0_ANAIG</name>
<organism evidence="7 8">
    <name type="scientific">Anaeramoeba ignava</name>
    <name type="common">Anaerobic marine amoeba</name>
    <dbReference type="NCBI Taxonomy" id="1746090"/>
    <lineage>
        <taxon>Eukaryota</taxon>
        <taxon>Metamonada</taxon>
        <taxon>Anaeramoebidae</taxon>
        <taxon>Anaeramoeba</taxon>
    </lineage>
</organism>
<evidence type="ECO:0000256" key="3">
    <source>
        <dbReference type="ARBA" id="ARBA00022741"/>
    </source>
</evidence>
<dbReference type="SMART" id="SM00268">
    <property type="entry name" value="ACTIN"/>
    <property type="match status" value="1"/>
</dbReference>
<dbReference type="FunFam" id="3.90.640.10:FF:000007">
    <property type="entry name" value="Actin like 7B"/>
    <property type="match status" value="1"/>
</dbReference>
<dbReference type="SUPFAM" id="SSF53067">
    <property type="entry name" value="Actin-like ATPase domain"/>
    <property type="match status" value="2"/>
</dbReference>
<keyword evidence="5" id="KW-0206">Cytoskeleton</keyword>
<keyword evidence="3" id="KW-0547">Nucleotide-binding</keyword>
<dbReference type="OrthoDB" id="6220758at2759"/>
<dbReference type="Proteomes" id="UP001149090">
    <property type="component" value="Unassembled WGS sequence"/>
</dbReference>
<protein>
    <submittedName>
        <fullName evidence="7">Actin-7-related</fullName>
    </submittedName>
</protein>
<evidence type="ECO:0000256" key="6">
    <source>
        <dbReference type="RuleBase" id="RU000487"/>
    </source>
</evidence>
<evidence type="ECO:0000313" key="7">
    <source>
        <dbReference type="EMBL" id="KAJ5071259.1"/>
    </source>
</evidence>
<dbReference type="Gene3D" id="3.90.640.10">
    <property type="entry name" value="Actin, Chain A, domain 4"/>
    <property type="match status" value="1"/>
</dbReference>
<dbReference type="PANTHER" id="PTHR11937">
    <property type="entry name" value="ACTIN"/>
    <property type="match status" value="1"/>
</dbReference>
<reference evidence="7" key="1">
    <citation type="submission" date="2022-10" db="EMBL/GenBank/DDBJ databases">
        <title>Novel sulphate-reducing endosymbionts in the free-living metamonad Anaeramoeba.</title>
        <authorList>
            <person name="Jerlstrom-Hultqvist J."/>
            <person name="Cepicka I."/>
            <person name="Gallot-Lavallee L."/>
            <person name="Salas-Leiva D."/>
            <person name="Curtis B.A."/>
            <person name="Zahonova K."/>
            <person name="Pipaliya S."/>
            <person name="Dacks J."/>
            <person name="Roger A.J."/>
        </authorList>
    </citation>
    <scope>NUCLEOTIDE SEQUENCE</scope>
    <source>
        <strain evidence="7">BMAN</strain>
    </source>
</reference>
<evidence type="ECO:0000256" key="4">
    <source>
        <dbReference type="ARBA" id="ARBA00022840"/>
    </source>
</evidence>
<dbReference type="GO" id="GO:0005856">
    <property type="term" value="C:cytoskeleton"/>
    <property type="evidence" value="ECO:0007669"/>
    <property type="project" value="UniProtKB-SubCell"/>
</dbReference>
<proteinExistence type="inferred from homology"/>